<dbReference type="GO" id="GO:0003677">
    <property type="term" value="F:DNA binding"/>
    <property type="evidence" value="ECO:0007669"/>
    <property type="project" value="UniProtKB-KW"/>
</dbReference>
<dbReference type="Gene3D" id="1.10.150.130">
    <property type="match status" value="1"/>
</dbReference>
<dbReference type="OrthoDB" id="5391994at2"/>
<dbReference type="InterPro" id="IPR011010">
    <property type="entry name" value="DNA_brk_join_enz"/>
</dbReference>
<dbReference type="PROSITE" id="PS51898">
    <property type="entry name" value="TYR_RECOMBINASE"/>
    <property type="match status" value="1"/>
</dbReference>
<dbReference type="Gene3D" id="1.10.443.10">
    <property type="entry name" value="Intergrase catalytic core"/>
    <property type="match status" value="1"/>
</dbReference>
<dbReference type="GO" id="GO:0015074">
    <property type="term" value="P:DNA integration"/>
    <property type="evidence" value="ECO:0007669"/>
    <property type="project" value="InterPro"/>
</dbReference>
<evidence type="ECO:0000256" key="1">
    <source>
        <dbReference type="ARBA" id="ARBA00008857"/>
    </source>
</evidence>
<dbReference type="InterPro" id="IPR013762">
    <property type="entry name" value="Integrase-like_cat_sf"/>
</dbReference>
<feature type="domain" description="Tyr recombinase" evidence="4">
    <location>
        <begin position="204"/>
        <end position="363"/>
    </location>
</feature>
<dbReference type="InterPro" id="IPR050090">
    <property type="entry name" value="Tyrosine_recombinase_XerCD"/>
</dbReference>
<gene>
    <name evidence="5" type="ORF">AS592_10550</name>
</gene>
<dbReference type="SUPFAM" id="SSF56349">
    <property type="entry name" value="DNA breaking-rejoining enzymes"/>
    <property type="match status" value="1"/>
</dbReference>
<dbReference type="STRING" id="1630136.AS592_10550"/>
<keyword evidence="2" id="KW-0238">DNA-binding</keyword>
<evidence type="ECO:0000313" key="6">
    <source>
        <dbReference type="Proteomes" id="UP000075359"/>
    </source>
</evidence>
<name>A0A151CJ71_9BACT</name>
<evidence type="ECO:0000313" key="5">
    <source>
        <dbReference type="EMBL" id="KYJ87537.1"/>
    </source>
</evidence>
<keyword evidence="6" id="KW-1185">Reference proteome</keyword>
<dbReference type="EMBL" id="LNKT01000001">
    <property type="protein sequence ID" value="KYJ87537.1"/>
    <property type="molecule type" value="Genomic_DNA"/>
</dbReference>
<dbReference type="Pfam" id="PF00589">
    <property type="entry name" value="Phage_integrase"/>
    <property type="match status" value="1"/>
</dbReference>
<sequence>MDMNLMHIHIRGTTYHYRRRIPLELQQYTHTLYFAKALSKNKDMAMMLARNIDSIFDELLMTKRMGKEPDIGKLGIDQEKSVSEIKSYLTVTERSDDAQKTVTMHMELLSILLPEDLSGLTQETLDKSITILKKLPKRNIQKYKRFPIKELINMDIPKKDKLAPRGVNAYLKTLKSFLNFCYKRNYIEKQFDIPLIKSEIASRAERTALNINTIIKLINGAKTSELKSAYTLLYLTGMRLSEVFKCKVSMIDGVKCFDLTDTTIKLKTKNSYRLIPVHRSITEPEDLLTNIRSLHPEYIAKQCSKTLKSGTLYSLRHSFATDLASCGVAPHLISELMGHKQETMTLSRYIKGFPIEKLKQAIDTLTIKDYDNLT</sequence>
<comment type="caution">
    <text evidence="5">The sequence shown here is derived from an EMBL/GenBank/DDBJ whole genome shotgun (WGS) entry which is preliminary data.</text>
</comment>
<dbReference type="PANTHER" id="PTHR30349">
    <property type="entry name" value="PHAGE INTEGRASE-RELATED"/>
    <property type="match status" value="1"/>
</dbReference>
<dbReference type="InterPro" id="IPR002104">
    <property type="entry name" value="Integrase_catalytic"/>
</dbReference>
<dbReference type="InterPro" id="IPR010998">
    <property type="entry name" value="Integrase_recombinase_N"/>
</dbReference>
<evidence type="ECO:0000259" key="4">
    <source>
        <dbReference type="PROSITE" id="PS51898"/>
    </source>
</evidence>
<reference evidence="5 6" key="1">
    <citation type="submission" date="2015-11" db="EMBL/GenBank/DDBJ databases">
        <title>Draft genome of Sulfurovum riftiae 1812E, a member of the Epsilonproteobacteria isolated from the tube of the deep-sea hydrothermal vent tubewom Riftia pachyptila.</title>
        <authorList>
            <person name="Vetriani C."/>
            <person name="Giovannelli D."/>
        </authorList>
    </citation>
    <scope>NUCLEOTIDE SEQUENCE [LARGE SCALE GENOMIC DNA]</scope>
    <source>
        <strain evidence="5 6">1812E</strain>
    </source>
</reference>
<keyword evidence="3" id="KW-0233">DNA recombination</keyword>
<protein>
    <recommendedName>
        <fullName evidence="4">Tyr recombinase domain-containing protein</fullName>
    </recommendedName>
</protein>
<dbReference type="Proteomes" id="UP000075359">
    <property type="component" value="Unassembled WGS sequence"/>
</dbReference>
<dbReference type="PANTHER" id="PTHR30349:SF64">
    <property type="entry name" value="PROPHAGE INTEGRASE INTD-RELATED"/>
    <property type="match status" value="1"/>
</dbReference>
<dbReference type="AlphaFoldDB" id="A0A151CJ71"/>
<dbReference type="GO" id="GO:0006310">
    <property type="term" value="P:DNA recombination"/>
    <property type="evidence" value="ECO:0007669"/>
    <property type="project" value="UniProtKB-KW"/>
</dbReference>
<accession>A0A151CJ71</accession>
<organism evidence="5 6">
    <name type="scientific">Sulfurovum riftiae</name>
    <dbReference type="NCBI Taxonomy" id="1630136"/>
    <lineage>
        <taxon>Bacteria</taxon>
        <taxon>Pseudomonadati</taxon>
        <taxon>Campylobacterota</taxon>
        <taxon>Epsilonproteobacteria</taxon>
        <taxon>Campylobacterales</taxon>
        <taxon>Sulfurovaceae</taxon>
        <taxon>Sulfurovum</taxon>
    </lineage>
</organism>
<evidence type="ECO:0000256" key="2">
    <source>
        <dbReference type="ARBA" id="ARBA00023125"/>
    </source>
</evidence>
<comment type="similarity">
    <text evidence="1">Belongs to the 'phage' integrase family.</text>
</comment>
<evidence type="ECO:0000256" key="3">
    <source>
        <dbReference type="ARBA" id="ARBA00023172"/>
    </source>
</evidence>
<proteinExistence type="inferred from homology"/>